<dbReference type="Proteomes" id="UP000603352">
    <property type="component" value="Unassembled WGS sequence"/>
</dbReference>
<evidence type="ECO:0000313" key="3">
    <source>
        <dbReference type="Proteomes" id="UP000603352"/>
    </source>
</evidence>
<evidence type="ECO:0000313" key="2">
    <source>
        <dbReference type="EMBL" id="GGB47066.1"/>
    </source>
</evidence>
<feature type="transmembrane region" description="Helical" evidence="1">
    <location>
        <begin position="54"/>
        <end position="74"/>
    </location>
</feature>
<feature type="transmembrane region" description="Helical" evidence="1">
    <location>
        <begin position="12"/>
        <end position="34"/>
    </location>
</feature>
<reference evidence="3" key="1">
    <citation type="journal article" date="2019" name="Int. J. Syst. Evol. Microbiol.">
        <title>The Global Catalogue of Microorganisms (GCM) 10K type strain sequencing project: providing services to taxonomists for standard genome sequencing and annotation.</title>
        <authorList>
            <consortium name="The Broad Institute Genomics Platform"/>
            <consortium name="The Broad Institute Genome Sequencing Center for Infectious Disease"/>
            <person name="Wu L."/>
            <person name="Ma J."/>
        </authorList>
    </citation>
    <scope>NUCLEOTIDE SEQUENCE [LARGE SCALE GENOMIC DNA]</scope>
    <source>
        <strain evidence="3">CGMCC 1.10188</strain>
    </source>
</reference>
<evidence type="ECO:0000256" key="1">
    <source>
        <dbReference type="SAM" id="Phobius"/>
    </source>
</evidence>
<feature type="transmembrane region" description="Helical" evidence="1">
    <location>
        <begin position="116"/>
        <end position="134"/>
    </location>
</feature>
<organism evidence="2 3">
    <name type="scientific">Tistrella bauzanensis</name>
    <dbReference type="NCBI Taxonomy" id="657419"/>
    <lineage>
        <taxon>Bacteria</taxon>
        <taxon>Pseudomonadati</taxon>
        <taxon>Pseudomonadota</taxon>
        <taxon>Alphaproteobacteria</taxon>
        <taxon>Geminicoccales</taxon>
        <taxon>Geminicoccaceae</taxon>
        <taxon>Tistrella</taxon>
    </lineage>
</organism>
<sequence length="150" mass="16281">MSTVEDAKKDQRAIFLIGLLFGLIPVFGHALIAFLVELRLISTPNSLPFLDQNWLGHLSLAGISVSFASFINFMRHRQRPRRDIMVSFAALVLFTTLLWIFFSVLAVSSGGVTVPVWRLGGGLIVMVVLLAYIVDMRIAAADGAGGAHAA</sequence>
<dbReference type="RefSeq" id="WP_188579336.1">
    <property type="nucleotide sequence ID" value="NZ_BMDZ01000036.1"/>
</dbReference>
<dbReference type="EMBL" id="BMDZ01000036">
    <property type="protein sequence ID" value="GGB47066.1"/>
    <property type="molecule type" value="Genomic_DNA"/>
</dbReference>
<protein>
    <submittedName>
        <fullName evidence="2">Uncharacterized protein</fullName>
    </submittedName>
</protein>
<proteinExistence type="predicted"/>
<keyword evidence="1" id="KW-1133">Transmembrane helix</keyword>
<comment type="caution">
    <text evidence="2">The sequence shown here is derived from an EMBL/GenBank/DDBJ whole genome shotgun (WGS) entry which is preliminary data.</text>
</comment>
<accession>A0ABQ1IPX3</accession>
<gene>
    <name evidence="2" type="ORF">GCM10011505_30230</name>
</gene>
<keyword evidence="1" id="KW-0812">Transmembrane</keyword>
<keyword evidence="1" id="KW-0472">Membrane</keyword>
<feature type="transmembrane region" description="Helical" evidence="1">
    <location>
        <begin position="86"/>
        <end position="110"/>
    </location>
</feature>
<keyword evidence="3" id="KW-1185">Reference proteome</keyword>
<name>A0ABQ1IPX3_9PROT</name>